<dbReference type="PANTHER" id="PTHR42867:SF1">
    <property type="entry name" value="MEMBRANE PROTEIN-RELATED"/>
    <property type="match status" value="1"/>
</dbReference>
<keyword evidence="1" id="KW-0472">Membrane</keyword>
<sequence length="334" mass="37575">MSEQSVPNIYGGQAVMEGVMFGGKHVNVTAVRRKNGEITFLEVPKQDKQWVKNLRKIPFLRGIVSIIDSSAKGSKHLNYSAEAMADDELEPEERARQKEKEQSGWSLSMIIGVAAVGVLSFIFGKLIFTLVPAIVEQYLFQNAFGSQSLHSLVEGLIKVIFLLVYLWIMSQTPIIKRLFQYHGAEHKVISAYEAGEELTPANVQKYSRLHYRCGSSFIILTVIVGMILYSLPIFSWDSLWERVYIRLLLLPLVIGISFELLRLTNAVRDIPVLRILGYPGLWLQLLTTKEPHDDQVEVSIASFNRMRELDAIVEKQGTLVDNVTAPSSLDPVKG</sequence>
<dbReference type="Proteomes" id="UP000681162">
    <property type="component" value="Unassembled WGS sequence"/>
</dbReference>
<protein>
    <submittedName>
        <fullName evidence="2">Membrane protein</fullName>
    </submittedName>
</protein>
<evidence type="ECO:0000313" key="2">
    <source>
        <dbReference type="EMBL" id="GIO38986.1"/>
    </source>
</evidence>
<comment type="caution">
    <text evidence="2">The sequence shown here is derived from an EMBL/GenBank/DDBJ whole genome shotgun (WGS) entry which is preliminary data.</text>
</comment>
<evidence type="ECO:0000313" key="3">
    <source>
        <dbReference type="Proteomes" id="UP000681162"/>
    </source>
</evidence>
<evidence type="ECO:0000256" key="1">
    <source>
        <dbReference type="SAM" id="Phobius"/>
    </source>
</evidence>
<feature type="transmembrane region" description="Helical" evidence="1">
    <location>
        <begin position="213"/>
        <end position="231"/>
    </location>
</feature>
<keyword evidence="1" id="KW-1133">Transmembrane helix</keyword>
<name>A0A919XV36_9BACL</name>
<dbReference type="InterPro" id="IPR010787">
    <property type="entry name" value="DUF1385"/>
</dbReference>
<proteinExistence type="predicted"/>
<dbReference type="PANTHER" id="PTHR42867">
    <property type="entry name" value="MEMBRANE PROTEIN-RELATED"/>
    <property type="match status" value="1"/>
</dbReference>
<keyword evidence="3" id="KW-1185">Reference proteome</keyword>
<dbReference type="AlphaFoldDB" id="A0A919XV36"/>
<reference evidence="2 3" key="1">
    <citation type="submission" date="2021-03" db="EMBL/GenBank/DDBJ databases">
        <title>Antimicrobial resistance genes in bacteria isolated from Japanese honey, and their potential for conferring macrolide and lincosamide resistance in the American foulbrood pathogen Paenibacillus larvae.</title>
        <authorList>
            <person name="Okamoto M."/>
            <person name="Kumagai M."/>
            <person name="Kanamori H."/>
            <person name="Takamatsu D."/>
        </authorList>
    </citation>
    <scope>NUCLEOTIDE SEQUENCE [LARGE SCALE GENOMIC DNA]</scope>
    <source>
        <strain evidence="2 3">J41TS12</strain>
    </source>
</reference>
<dbReference type="Pfam" id="PF07136">
    <property type="entry name" value="DUF1385"/>
    <property type="match status" value="1"/>
</dbReference>
<feature type="transmembrane region" description="Helical" evidence="1">
    <location>
        <begin position="243"/>
        <end position="261"/>
    </location>
</feature>
<accession>A0A919XV36</accession>
<dbReference type="EMBL" id="BORR01000017">
    <property type="protein sequence ID" value="GIO38986.1"/>
    <property type="molecule type" value="Genomic_DNA"/>
</dbReference>
<organism evidence="2 3">
    <name type="scientific">Paenibacillus antibioticophila</name>
    <dbReference type="NCBI Taxonomy" id="1274374"/>
    <lineage>
        <taxon>Bacteria</taxon>
        <taxon>Bacillati</taxon>
        <taxon>Bacillota</taxon>
        <taxon>Bacilli</taxon>
        <taxon>Bacillales</taxon>
        <taxon>Paenibacillaceae</taxon>
        <taxon>Paenibacillus</taxon>
    </lineage>
</organism>
<keyword evidence="1" id="KW-0812">Transmembrane</keyword>
<gene>
    <name evidence="2" type="ORF">J41TS12_38470</name>
</gene>
<dbReference type="RefSeq" id="WP_212941831.1">
    <property type="nucleotide sequence ID" value="NZ_BORR01000017.1"/>
</dbReference>
<feature type="transmembrane region" description="Helical" evidence="1">
    <location>
        <begin position="148"/>
        <end position="168"/>
    </location>
</feature>
<feature type="transmembrane region" description="Helical" evidence="1">
    <location>
        <begin position="104"/>
        <end position="128"/>
    </location>
</feature>